<comment type="similarity">
    <text evidence="1">Belongs to the sulfatase family.</text>
</comment>
<reference evidence="6 9" key="2">
    <citation type="submission" date="2020-08" db="EMBL/GenBank/DDBJ databases">
        <title>Genomic Encyclopedia of Type Strains, Phase III (KMG-III): the genomes of soil and plant-associated and newly described type strains.</title>
        <authorList>
            <person name="Whitman W."/>
        </authorList>
    </citation>
    <scope>NUCLEOTIDE SEQUENCE [LARGE SCALE GENOMIC DNA]</scope>
    <source>
        <strain evidence="6 9">CECT 7753</strain>
    </source>
</reference>
<evidence type="ECO:0000256" key="2">
    <source>
        <dbReference type="ARBA" id="ARBA00022723"/>
    </source>
</evidence>
<sequence length="518" mass="57763">MNAPRQPNILILMADQLTPRALAAYGNRVTRTPHLDRLAAQGVVFDSAYCNSPLCAPARYSLMTGQLPSSHGGYDNAAPLSAEAVTFGHYLRGAGYRTILAGKMHFIGADQLHGFEERLTTDIYPADFTWTPDWEQPHVRPDWYHNMGSVFDAGPCVRTNQLDFDDEVVHATRQKLFDLARDGNTDRRPFCLTVSLTHPHDPYAIPRDYWDLYREGEIDAPRVPGTPDNEDAHSRRLRGVIDIDRTPVDAGHVRTARRAYYGAISYVDEQVGKLLRTLEDTGQADDTIVIFTSDHGDMLGERNLWYKMTFFEPSARVPLIVHAPGRFAARRVAGSVSHVDLLPTLLELAQAGTPLESAGRSLLPHLEGHGGHDEAAAEYTAEGALAPIVMLRRGPYKYVHSPADPDQLYHLADDPNELRNLAPAPGRHADALASLRADVARRWDLAALHRRVLASQRRRRLIGAANALGAHHPWDYEPPRDASRQYIRRHLDLDSLEARARFPAVNTVQNTAKKGDPR</sequence>
<evidence type="ECO:0000313" key="9">
    <source>
        <dbReference type="Proteomes" id="UP000584325"/>
    </source>
</evidence>
<accession>A0A4P8HT27</accession>
<dbReference type="GO" id="GO:0046872">
    <property type="term" value="F:metal ion binding"/>
    <property type="evidence" value="ECO:0007669"/>
    <property type="project" value="UniProtKB-KW"/>
</dbReference>
<feature type="domain" description="Choline sulfatase enzyme C-terminal" evidence="5">
    <location>
        <begin position="451"/>
        <end position="502"/>
    </location>
</feature>
<evidence type="ECO:0000256" key="1">
    <source>
        <dbReference type="ARBA" id="ARBA00008779"/>
    </source>
</evidence>
<dbReference type="Pfam" id="PF12411">
    <property type="entry name" value="Choline_sulf_C"/>
    <property type="match status" value="1"/>
</dbReference>
<evidence type="ECO:0000256" key="3">
    <source>
        <dbReference type="ARBA" id="ARBA00022801"/>
    </source>
</evidence>
<dbReference type="InterPro" id="IPR017785">
    <property type="entry name" value="Choline-sulfatase"/>
</dbReference>
<dbReference type="PANTHER" id="PTHR45953:SF1">
    <property type="entry name" value="IDURONATE 2-SULFATASE"/>
    <property type="match status" value="1"/>
</dbReference>
<dbReference type="EMBL" id="JACHXS010000007">
    <property type="protein sequence ID" value="MBB3222949.1"/>
    <property type="molecule type" value="Genomic_DNA"/>
</dbReference>
<dbReference type="EC" id="3.1.6.6" evidence="6"/>
<dbReference type="AlphaFoldDB" id="A0A4P8HT27"/>
<dbReference type="Gene3D" id="3.40.720.10">
    <property type="entry name" value="Alkaline Phosphatase, subunit A"/>
    <property type="match status" value="1"/>
</dbReference>
<dbReference type="PROSITE" id="PS00149">
    <property type="entry name" value="SULFATASE_2"/>
    <property type="match status" value="1"/>
</dbReference>
<organism evidence="6 9">
    <name type="scientific">Pseudoduganella umbonata</name>
    <dbReference type="NCBI Taxonomy" id="864828"/>
    <lineage>
        <taxon>Bacteria</taxon>
        <taxon>Pseudomonadati</taxon>
        <taxon>Pseudomonadota</taxon>
        <taxon>Betaproteobacteria</taxon>
        <taxon>Burkholderiales</taxon>
        <taxon>Oxalobacteraceae</taxon>
        <taxon>Telluria group</taxon>
        <taxon>Pseudoduganella</taxon>
    </lineage>
</organism>
<dbReference type="Proteomes" id="UP000298763">
    <property type="component" value="Chromosome"/>
</dbReference>
<dbReference type="NCBIfam" id="TIGR03417">
    <property type="entry name" value="chol_sulfatase"/>
    <property type="match status" value="1"/>
</dbReference>
<evidence type="ECO:0000313" key="8">
    <source>
        <dbReference type="Proteomes" id="UP000298763"/>
    </source>
</evidence>
<evidence type="ECO:0000313" key="7">
    <source>
        <dbReference type="EMBL" id="QCP13069.1"/>
    </source>
</evidence>
<feature type="domain" description="Sulfatase N-terminal" evidence="4">
    <location>
        <begin position="7"/>
        <end position="350"/>
    </location>
</feature>
<dbReference type="PANTHER" id="PTHR45953">
    <property type="entry name" value="IDURONATE 2-SULFATASE"/>
    <property type="match status" value="1"/>
</dbReference>
<dbReference type="PROSITE" id="PS00523">
    <property type="entry name" value="SULFATASE_1"/>
    <property type="match status" value="1"/>
</dbReference>
<proteinExistence type="inferred from homology"/>
<dbReference type="OrthoDB" id="9766107at2"/>
<keyword evidence="8" id="KW-1185">Reference proteome</keyword>
<dbReference type="GO" id="GO:0047753">
    <property type="term" value="F:choline-sulfatase activity"/>
    <property type="evidence" value="ECO:0007669"/>
    <property type="project" value="UniProtKB-EC"/>
</dbReference>
<name>A0A4P8HT27_9BURK</name>
<dbReference type="InterPro" id="IPR000917">
    <property type="entry name" value="Sulfatase_N"/>
</dbReference>
<dbReference type="Pfam" id="PF00884">
    <property type="entry name" value="Sulfatase"/>
    <property type="match status" value="1"/>
</dbReference>
<dbReference type="InterPro" id="IPR024607">
    <property type="entry name" value="Sulfatase_CS"/>
</dbReference>
<dbReference type="CDD" id="cd16032">
    <property type="entry name" value="choline-sulfatase"/>
    <property type="match status" value="1"/>
</dbReference>
<dbReference type="GO" id="GO:0005737">
    <property type="term" value="C:cytoplasm"/>
    <property type="evidence" value="ECO:0007669"/>
    <property type="project" value="TreeGrafter"/>
</dbReference>
<gene>
    <name evidence="7" type="primary">betC</name>
    <name evidence="7" type="ORF">FCL38_23440</name>
    <name evidence="6" type="ORF">FHS02_003787</name>
</gene>
<protein>
    <submittedName>
        <fullName evidence="6">Choline-sulfatase</fullName>
        <ecNumber evidence="6">3.1.6.6</ecNumber>
    </submittedName>
</protein>
<dbReference type="FunFam" id="3.40.720.10:FF:000032">
    <property type="entry name" value="Choline sulfatase"/>
    <property type="match status" value="1"/>
</dbReference>
<dbReference type="InterPro" id="IPR017850">
    <property type="entry name" value="Alkaline_phosphatase_core_sf"/>
</dbReference>
<evidence type="ECO:0000259" key="4">
    <source>
        <dbReference type="Pfam" id="PF00884"/>
    </source>
</evidence>
<dbReference type="Proteomes" id="UP000584325">
    <property type="component" value="Unassembled WGS sequence"/>
</dbReference>
<keyword evidence="2" id="KW-0479">Metal-binding</keyword>
<keyword evidence="3 6" id="KW-0378">Hydrolase</keyword>
<dbReference type="SUPFAM" id="SSF53649">
    <property type="entry name" value="Alkaline phosphatase-like"/>
    <property type="match status" value="1"/>
</dbReference>
<reference evidence="7 8" key="1">
    <citation type="submission" date="2019-05" db="EMBL/GenBank/DDBJ databases">
        <title>Draft Genome Sequences of Six Type Strains of the Genus Massilia.</title>
        <authorList>
            <person name="Miess H."/>
            <person name="Frediansyhah A."/>
            <person name="Gross H."/>
        </authorList>
    </citation>
    <scope>NUCLEOTIDE SEQUENCE [LARGE SCALE GENOMIC DNA]</scope>
    <source>
        <strain evidence="7 8">DSMZ 26121</strain>
    </source>
</reference>
<dbReference type="RefSeq" id="WP_137315861.1">
    <property type="nucleotide sequence ID" value="NZ_CP040017.1"/>
</dbReference>
<evidence type="ECO:0000259" key="5">
    <source>
        <dbReference type="Pfam" id="PF12411"/>
    </source>
</evidence>
<evidence type="ECO:0000313" key="6">
    <source>
        <dbReference type="EMBL" id="MBB3222949.1"/>
    </source>
</evidence>
<dbReference type="InterPro" id="IPR025863">
    <property type="entry name" value="Choline_sulf_C_dom"/>
</dbReference>
<dbReference type="EMBL" id="CP040017">
    <property type="protein sequence ID" value="QCP13069.1"/>
    <property type="molecule type" value="Genomic_DNA"/>
</dbReference>